<keyword evidence="1" id="KW-1133">Transmembrane helix</keyword>
<proteinExistence type="predicted"/>
<sequence>MNVQRVLGLGCAAALAVIVIVSLALWGIVGLTTSPTHRQLEKIPEDIPPQAPAEVPDIDVHGEGRTADKLKYWSGDISEQTEIPGQALRAYGNAELIARDAWPECHLRWNTLAGIGWVETRHGTYSGNRLHPPHLNDAGVADPKIIGIPLDGDNGTQRIEDTDDGVFDEDTEFDRAVGPMQFISASWDQFGLDANGDGVADPHQIDDAALSSAKLLCSGERDLSDEDDWADAIFAYNHSSDYLQRVAGAANSYAIGQPAVS</sequence>
<dbReference type="Proteomes" id="UP001220064">
    <property type="component" value="Chromosome"/>
</dbReference>
<evidence type="ECO:0000313" key="3">
    <source>
        <dbReference type="Proteomes" id="UP001220064"/>
    </source>
</evidence>
<dbReference type="PANTHER" id="PTHR30163:SF8">
    <property type="entry name" value="LYTIC MUREIN TRANSGLYCOSYLASE"/>
    <property type="match status" value="1"/>
</dbReference>
<dbReference type="RefSeq" id="WP_022862792.1">
    <property type="nucleotide sequence ID" value="NZ_ATVG01000004.1"/>
</dbReference>
<dbReference type="CDD" id="cd13399">
    <property type="entry name" value="Slt35-like"/>
    <property type="match status" value="1"/>
</dbReference>
<evidence type="ECO:0000313" key="2">
    <source>
        <dbReference type="EMBL" id="WCZ32187.1"/>
    </source>
</evidence>
<dbReference type="InterPro" id="IPR043426">
    <property type="entry name" value="MltB-like"/>
</dbReference>
<dbReference type="EMBL" id="CP063189">
    <property type="protein sequence ID" value="WCZ32187.1"/>
    <property type="molecule type" value="Genomic_DNA"/>
</dbReference>
<evidence type="ECO:0008006" key="4">
    <source>
        <dbReference type="Google" id="ProtNLM"/>
    </source>
</evidence>
<accession>A0ABY7U8X9</accession>
<reference evidence="2 3" key="1">
    <citation type="submission" date="2020-10" db="EMBL/GenBank/DDBJ databases">
        <title>Complete genome sequence of Corynebacterium massiliense DSM 45435, type strain of Corynebacterium massiliense.</title>
        <authorList>
            <person name="Busche T."/>
            <person name="Kalinowski J."/>
            <person name="Ruckert C."/>
        </authorList>
    </citation>
    <scope>NUCLEOTIDE SEQUENCE [LARGE SCALE GENOMIC DNA]</scope>
    <source>
        <strain evidence="2 3">DSM 45435</strain>
    </source>
</reference>
<keyword evidence="3" id="KW-1185">Reference proteome</keyword>
<dbReference type="SUPFAM" id="SSF53955">
    <property type="entry name" value="Lysozyme-like"/>
    <property type="match status" value="1"/>
</dbReference>
<dbReference type="PANTHER" id="PTHR30163">
    <property type="entry name" value="MEMBRANE-BOUND LYTIC MUREIN TRANSGLYCOSYLASE B"/>
    <property type="match status" value="1"/>
</dbReference>
<dbReference type="InterPro" id="IPR023346">
    <property type="entry name" value="Lysozyme-like_dom_sf"/>
</dbReference>
<evidence type="ECO:0000256" key="1">
    <source>
        <dbReference type="SAM" id="Phobius"/>
    </source>
</evidence>
<organism evidence="2 3">
    <name type="scientific">Corynebacterium massiliense DSM 45435</name>
    <dbReference type="NCBI Taxonomy" id="1121364"/>
    <lineage>
        <taxon>Bacteria</taxon>
        <taxon>Bacillati</taxon>
        <taxon>Actinomycetota</taxon>
        <taxon>Actinomycetes</taxon>
        <taxon>Mycobacteriales</taxon>
        <taxon>Corynebacteriaceae</taxon>
        <taxon>Corynebacterium</taxon>
    </lineage>
</organism>
<gene>
    <name evidence="2" type="ORF">CMASS_03670</name>
</gene>
<keyword evidence="1" id="KW-0472">Membrane</keyword>
<keyword evidence="1" id="KW-0812">Transmembrane</keyword>
<protein>
    <recommendedName>
        <fullName evidence="4">Transglycosylase SLT domain-containing protein</fullName>
    </recommendedName>
</protein>
<name>A0ABY7U8X9_9CORY</name>
<feature type="transmembrane region" description="Helical" evidence="1">
    <location>
        <begin position="6"/>
        <end position="29"/>
    </location>
</feature>
<dbReference type="Gene3D" id="1.10.530.10">
    <property type="match status" value="1"/>
</dbReference>